<evidence type="ECO:0000256" key="1">
    <source>
        <dbReference type="SAM" id="MobiDB-lite"/>
    </source>
</evidence>
<accession>A6KDK9</accession>
<dbReference type="EMBL" id="CH474038">
    <property type="protein sequence ID" value="EDL89074.1"/>
    <property type="molecule type" value="Genomic_DNA"/>
</dbReference>
<evidence type="ECO:0000313" key="2">
    <source>
        <dbReference type="EMBL" id="EDL89074.1"/>
    </source>
</evidence>
<organism evidence="2 3">
    <name type="scientific">Rattus norvegicus</name>
    <name type="common">Rat</name>
    <dbReference type="NCBI Taxonomy" id="10116"/>
    <lineage>
        <taxon>Eukaryota</taxon>
        <taxon>Metazoa</taxon>
        <taxon>Chordata</taxon>
        <taxon>Craniata</taxon>
        <taxon>Vertebrata</taxon>
        <taxon>Euteleostomi</taxon>
        <taxon>Mammalia</taxon>
        <taxon>Eutheria</taxon>
        <taxon>Euarchontoglires</taxon>
        <taxon>Glires</taxon>
        <taxon>Rodentia</taxon>
        <taxon>Myomorpha</taxon>
        <taxon>Muroidea</taxon>
        <taxon>Muridae</taxon>
        <taxon>Murinae</taxon>
        <taxon>Rattus</taxon>
    </lineage>
</organism>
<evidence type="ECO:0000313" key="3">
    <source>
        <dbReference type="Proteomes" id="UP000234681"/>
    </source>
</evidence>
<gene>
    <name evidence="2" type="ORF">rCG_21045</name>
</gene>
<feature type="region of interest" description="Disordered" evidence="1">
    <location>
        <begin position="38"/>
        <end position="81"/>
    </location>
</feature>
<sequence length="81" mass="9521">MPHHKQKTKQTNEQTRIAYRPANLQRVCMTIRTYGKLEGETEKSRRKRGERTLCGSAREPRDCKRNHGKMGKHSIWTASRL</sequence>
<dbReference type="AlphaFoldDB" id="A6KDK9"/>
<reference evidence="3" key="1">
    <citation type="submission" date="2005-09" db="EMBL/GenBank/DDBJ databases">
        <authorList>
            <person name="Mural R.J."/>
            <person name="Li P.W."/>
            <person name="Adams M.D."/>
            <person name="Amanatides P.G."/>
            <person name="Baden-Tillson H."/>
            <person name="Barnstead M."/>
            <person name="Chin S.H."/>
            <person name="Dew I."/>
            <person name="Evans C.A."/>
            <person name="Ferriera S."/>
            <person name="Flanigan M."/>
            <person name="Fosler C."/>
            <person name="Glodek A."/>
            <person name="Gu Z."/>
            <person name="Holt R.A."/>
            <person name="Jennings D."/>
            <person name="Kraft C.L."/>
            <person name="Lu F."/>
            <person name="Nguyen T."/>
            <person name="Nusskern D.R."/>
            <person name="Pfannkoch C.M."/>
            <person name="Sitter C."/>
            <person name="Sutton G.G."/>
            <person name="Venter J.C."/>
            <person name="Wang Z."/>
            <person name="Woodage T."/>
            <person name="Zheng X.H."/>
            <person name="Zhong F."/>
        </authorList>
    </citation>
    <scope>NUCLEOTIDE SEQUENCE [LARGE SCALE GENOMIC DNA]</scope>
    <source>
        <strain>BN</strain>
        <strain evidence="3">Sprague-Dawley</strain>
    </source>
</reference>
<protein>
    <submittedName>
        <fullName evidence="2">RCG21045</fullName>
    </submittedName>
</protein>
<name>A6KDK9_RAT</name>
<dbReference type="Proteomes" id="UP000234681">
    <property type="component" value="Chromosome 6"/>
</dbReference>
<proteinExistence type="predicted"/>